<dbReference type="Gene3D" id="3.40.50.300">
    <property type="entry name" value="P-loop containing nucleotide triphosphate hydrolases"/>
    <property type="match status" value="1"/>
</dbReference>
<keyword evidence="1" id="KW-0547">Nucleotide-binding</keyword>
<proteinExistence type="inferred from homology"/>
<protein>
    <recommendedName>
        <fullName evidence="4">GB1/RHD3-type G domain-containing protein</fullName>
    </recommendedName>
</protein>
<evidence type="ECO:0000256" key="1">
    <source>
        <dbReference type="ARBA" id="ARBA00022741"/>
    </source>
</evidence>
<dbReference type="PANTHER" id="PTHR10751">
    <property type="entry name" value="GUANYLATE BINDING PROTEIN"/>
    <property type="match status" value="1"/>
</dbReference>
<evidence type="ECO:0000256" key="2">
    <source>
        <dbReference type="ARBA" id="ARBA00023134"/>
    </source>
</evidence>
<comment type="caution">
    <text evidence="5">The sequence shown here is derived from an EMBL/GenBank/DDBJ whole genome shotgun (WGS) entry which is preliminary data.</text>
</comment>
<sequence>MSLDPTTSLVQTEFNLRDHDDRRHRAHPIQVIYPSSSQPCGFKLDENALCSMFNHPSVANKKVVVISIAGTLRKGKSFLLNFFLEYLYTLQTAQQKDVLLDWLMDDTQIEGFHWKGGAKRDTIGVYLWGEPILIEAASGETYAVVLMDTQGIFEGESPTDMSLTIFYLSTLLSSMQIYNIADVITEDSLLNLLFFVNYGTLFSTEMNSYAPPLQTLVFLVRDFKLADEYTYGAEGGHSYLESVLNLSTKASHNSSLYTSHPNMIPFSDKRY</sequence>
<feature type="domain" description="GB1/RHD3-type G" evidence="4">
    <location>
        <begin position="60"/>
        <end position="271"/>
    </location>
</feature>
<accession>A0ABD6EFY9</accession>
<dbReference type="InterPro" id="IPR030386">
    <property type="entry name" value="G_GB1_RHD3_dom"/>
</dbReference>
<keyword evidence="2" id="KW-0342">GTP-binding</keyword>
<organism evidence="5 6">
    <name type="scientific">Gnathostoma spinigerum</name>
    <dbReference type="NCBI Taxonomy" id="75299"/>
    <lineage>
        <taxon>Eukaryota</taxon>
        <taxon>Metazoa</taxon>
        <taxon>Ecdysozoa</taxon>
        <taxon>Nematoda</taxon>
        <taxon>Chromadorea</taxon>
        <taxon>Rhabditida</taxon>
        <taxon>Spirurina</taxon>
        <taxon>Gnathostomatomorpha</taxon>
        <taxon>Gnathostomatoidea</taxon>
        <taxon>Gnathostomatidae</taxon>
        <taxon>Gnathostoma</taxon>
    </lineage>
</organism>
<keyword evidence="6" id="KW-1185">Reference proteome</keyword>
<dbReference type="EMBL" id="JBGFUD010001458">
    <property type="protein sequence ID" value="MFH4976316.1"/>
    <property type="molecule type" value="Genomic_DNA"/>
</dbReference>
<dbReference type="SUPFAM" id="SSF52540">
    <property type="entry name" value="P-loop containing nucleoside triphosphate hydrolases"/>
    <property type="match status" value="1"/>
</dbReference>
<evidence type="ECO:0000256" key="3">
    <source>
        <dbReference type="PROSITE-ProRule" id="PRU01052"/>
    </source>
</evidence>
<dbReference type="InterPro" id="IPR027417">
    <property type="entry name" value="P-loop_NTPase"/>
</dbReference>
<comment type="similarity">
    <text evidence="3">Belongs to the TRAFAC class dynamin-like GTPase superfamily. GB1/RHD3 GTPase family.</text>
</comment>
<evidence type="ECO:0000313" key="5">
    <source>
        <dbReference type="EMBL" id="MFH4976316.1"/>
    </source>
</evidence>
<name>A0ABD6EFY9_9BILA</name>
<dbReference type="AlphaFoldDB" id="A0ABD6EFY9"/>
<reference evidence="5 6" key="1">
    <citation type="submission" date="2024-08" db="EMBL/GenBank/DDBJ databases">
        <title>Gnathostoma spinigerum genome.</title>
        <authorList>
            <person name="Gonzalez-Bertolin B."/>
            <person name="Monzon S."/>
            <person name="Zaballos A."/>
            <person name="Jimenez P."/>
            <person name="Dekumyoy P."/>
            <person name="Varona S."/>
            <person name="Cuesta I."/>
            <person name="Sumanam S."/>
            <person name="Adisakwattana P."/>
            <person name="Gasser R.B."/>
            <person name="Hernandez-Gonzalez A."/>
            <person name="Young N.D."/>
            <person name="Perteguer M.J."/>
        </authorList>
    </citation>
    <scope>NUCLEOTIDE SEQUENCE [LARGE SCALE GENOMIC DNA]</scope>
    <source>
        <strain evidence="5">AL3</strain>
        <tissue evidence="5">Liver</tissue>
    </source>
</reference>
<dbReference type="Proteomes" id="UP001608902">
    <property type="component" value="Unassembled WGS sequence"/>
</dbReference>
<dbReference type="PROSITE" id="PS51715">
    <property type="entry name" value="G_GB1_RHD3"/>
    <property type="match status" value="1"/>
</dbReference>
<dbReference type="InterPro" id="IPR015894">
    <property type="entry name" value="Guanylate-bd_N"/>
</dbReference>
<evidence type="ECO:0000259" key="4">
    <source>
        <dbReference type="PROSITE" id="PS51715"/>
    </source>
</evidence>
<evidence type="ECO:0000313" key="6">
    <source>
        <dbReference type="Proteomes" id="UP001608902"/>
    </source>
</evidence>
<dbReference type="GO" id="GO:0005525">
    <property type="term" value="F:GTP binding"/>
    <property type="evidence" value="ECO:0007669"/>
    <property type="project" value="UniProtKB-KW"/>
</dbReference>
<gene>
    <name evidence="5" type="ORF">AB6A40_003025</name>
</gene>
<dbReference type="Pfam" id="PF02263">
    <property type="entry name" value="GBP"/>
    <property type="match status" value="1"/>
</dbReference>